<gene>
    <name evidence="2" type="ORF">FF38_09707</name>
</gene>
<feature type="transmembrane region" description="Helical" evidence="1">
    <location>
        <begin position="12"/>
        <end position="27"/>
    </location>
</feature>
<comment type="caution">
    <text evidence="2">The sequence shown here is derived from an EMBL/GenBank/DDBJ whole genome shotgun (WGS) entry which is preliminary data.</text>
</comment>
<protein>
    <submittedName>
        <fullName evidence="2">Uncharacterized protein</fullName>
    </submittedName>
</protein>
<organism evidence="2 3">
    <name type="scientific">Lucilia cuprina</name>
    <name type="common">Green bottle fly</name>
    <name type="synonym">Australian sheep blowfly</name>
    <dbReference type="NCBI Taxonomy" id="7375"/>
    <lineage>
        <taxon>Eukaryota</taxon>
        <taxon>Metazoa</taxon>
        <taxon>Ecdysozoa</taxon>
        <taxon>Arthropoda</taxon>
        <taxon>Hexapoda</taxon>
        <taxon>Insecta</taxon>
        <taxon>Pterygota</taxon>
        <taxon>Neoptera</taxon>
        <taxon>Endopterygota</taxon>
        <taxon>Diptera</taxon>
        <taxon>Brachycera</taxon>
        <taxon>Muscomorpha</taxon>
        <taxon>Oestroidea</taxon>
        <taxon>Calliphoridae</taxon>
        <taxon>Luciliinae</taxon>
        <taxon>Lucilia</taxon>
    </lineage>
</organism>
<reference evidence="2 3" key="1">
    <citation type="journal article" date="2015" name="Nat. Commun.">
        <title>Lucilia cuprina genome unlocks parasitic fly biology to underpin future interventions.</title>
        <authorList>
            <person name="Anstead C.A."/>
            <person name="Korhonen P.K."/>
            <person name="Young N.D."/>
            <person name="Hall R.S."/>
            <person name="Jex A.R."/>
            <person name="Murali S.C."/>
            <person name="Hughes D.S."/>
            <person name="Lee S.F."/>
            <person name="Perry T."/>
            <person name="Stroehlein A.J."/>
            <person name="Ansell B.R."/>
            <person name="Breugelmans B."/>
            <person name="Hofmann A."/>
            <person name="Qu J."/>
            <person name="Dugan S."/>
            <person name="Lee S.L."/>
            <person name="Chao H."/>
            <person name="Dinh H."/>
            <person name="Han Y."/>
            <person name="Doddapaneni H.V."/>
            <person name="Worley K.C."/>
            <person name="Muzny D.M."/>
            <person name="Ioannidis P."/>
            <person name="Waterhouse R.M."/>
            <person name="Zdobnov E.M."/>
            <person name="James P.J."/>
            <person name="Bagnall N.H."/>
            <person name="Kotze A.C."/>
            <person name="Gibbs R.A."/>
            <person name="Richards S."/>
            <person name="Batterham P."/>
            <person name="Gasser R.B."/>
        </authorList>
    </citation>
    <scope>NUCLEOTIDE SEQUENCE [LARGE SCALE GENOMIC DNA]</scope>
    <source>
        <strain evidence="2 3">LS</strain>
        <tissue evidence="2">Full body</tissue>
    </source>
</reference>
<accession>A0A0L0C4U5</accession>
<dbReference type="AlphaFoldDB" id="A0A0L0C4U5"/>
<keyword evidence="3" id="KW-1185">Reference proteome</keyword>
<evidence type="ECO:0000256" key="1">
    <source>
        <dbReference type="SAM" id="Phobius"/>
    </source>
</evidence>
<keyword evidence="1" id="KW-0812">Transmembrane</keyword>
<name>A0A0L0C4U5_LUCCU</name>
<dbReference type="Proteomes" id="UP000037069">
    <property type="component" value="Unassembled WGS sequence"/>
</dbReference>
<evidence type="ECO:0000313" key="2">
    <source>
        <dbReference type="EMBL" id="KNC27378.1"/>
    </source>
</evidence>
<dbReference type="EMBL" id="JRES01000903">
    <property type="protein sequence ID" value="KNC27378.1"/>
    <property type="molecule type" value="Genomic_DNA"/>
</dbReference>
<proteinExistence type="predicted"/>
<feature type="transmembrane region" description="Helical" evidence="1">
    <location>
        <begin position="39"/>
        <end position="56"/>
    </location>
</feature>
<evidence type="ECO:0000313" key="3">
    <source>
        <dbReference type="Proteomes" id="UP000037069"/>
    </source>
</evidence>
<sequence length="178" mass="20359">MGDKGKQATKSMTYVITLALLIFRFALEISDWKRFKQNVFVYPVVMNALFIGILNWRTSNREQIQTCKSSIFGCAKSYIPFTMFIYNLNTLNNINKTKHVGAIKKNNHKKRNKQKLGKNSRSKVDCRGGLHGGLECFDSSKPDVITTLTLKQGSSMSFDHIRKIAYYRNNCSGNMSFH</sequence>
<keyword evidence="1" id="KW-0472">Membrane</keyword>
<keyword evidence="1" id="KW-1133">Transmembrane helix</keyword>